<reference evidence="3 4" key="1">
    <citation type="submission" date="2024-08" db="EMBL/GenBank/DDBJ databases">
        <title>Two novel Cytobacillus novel species.</title>
        <authorList>
            <person name="Liu G."/>
        </authorList>
    </citation>
    <scope>NUCLEOTIDE SEQUENCE [LARGE SCALE GENOMIC DNA]</scope>
    <source>
        <strain evidence="3 4">FJAT-54145</strain>
    </source>
</reference>
<dbReference type="Proteomes" id="UP001601059">
    <property type="component" value="Unassembled WGS sequence"/>
</dbReference>
<accession>A0ABW6KEY9</accession>
<dbReference type="RefSeq" id="WP_389361779.1">
    <property type="nucleotide sequence ID" value="NZ_JBIACK010000007.1"/>
</dbReference>
<gene>
    <name evidence="3" type="ORF">ACFYKX_14515</name>
</gene>
<keyword evidence="2" id="KW-0472">Membrane</keyword>
<name>A0ABW6KEY9_9BACI</name>
<keyword evidence="2" id="KW-0812">Transmembrane</keyword>
<keyword evidence="3" id="KW-0804">Transcription</keyword>
<sequence length="93" mass="10685">MALNNNDKEAAQTREQLKKQKEEQKETLSSKRKRIRVRLIPIWLKVFIVAVLLVASVILGAMVGYSVMGEGEAKDIFEKSTWTHIMELVNKEK</sequence>
<evidence type="ECO:0000256" key="1">
    <source>
        <dbReference type="SAM" id="MobiDB-lite"/>
    </source>
</evidence>
<evidence type="ECO:0000256" key="2">
    <source>
        <dbReference type="SAM" id="Phobius"/>
    </source>
</evidence>
<dbReference type="EMBL" id="JBIACK010000007">
    <property type="protein sequence ID" value="MFE8701810.1"/>
    <property type="molecule type" value="Genomic_DNA"/>
</dbReference>
<feature type="transmembrane region" description="Helical" evidence="2">
    <location>
        <begin position="42"/>
        <end position="65"/>
    </location>
</feature>
<evidence type="ECO:0000313" key="3">
    <source>
        <dbReference type="EMBL" id="MFE8701810.1"/>
    </source>
</evidence>
<feature type="region of interest" description="Disordered" evidence="1">
    <location>
        <begin position="1"/>
        <end position="31"/>
    </location>
</feature>
<protein>
    <submittedName>
        <fullName evidence="3">DNA-directed RNA polymerase subunit beta</fullName>
    </submittedName>
</protein>
<keyword evidence="4" id="KW-1185">Reference proteome</keyword>
<evidence type="ECO:0000313" key="4">
    <source>
        <dbReference type="Proteomes" id="UP001601059"/>
    </source>
</evidence>
<comment type="caution">
    <text evidence="3">The sequence shown here is derived from an EMBL/GenBank/DDBJ whole genome shotgun (WGS) entry which is preliminary data.</text>
</comment>
<dbReference type="Pfam" id="PF11772">
    <property type="entry name" value="EpuA"/>
    <property type="match status" value="1"/>
</dbReference>
<organism evidence="3 4">
    <name type="scientific">Cytobacillus spartinae</name>
    <dbReference type="NCBI Taxonomy" id="3299023"/>
    <lineage>
        <taxon>Bacteria</taxon>
        <taxon>Bacillati</taxon>
        <taxon>Bacillota</taxon>
        <taxon>Bacilli</taxon>
        <taxon>Bacillales</taxon>
        <taxon>Bacillaceae</taxon>
        <taxon>Cytobacillus</taxon>
    </lineage>
</organism>
<proteinExistence type="predicted"/>
<keyword evidence="2" id="KW-1133">Transmembrane helix</keyword>
<keyword evidence="3" id="KW-0240">DNA-directed RNA polymerase</keyword>
<dbReference type="InterPro" id="IPR024596">
    <property type="entry name" value="RNApol_su_b/EpuA"/>
</dbReference>
<dbReference type="GO" id="GO:0000428">
    <property type="term" value="C:DNA-directed RNA polymerase complex"/>
    <property type="evidence" value="ECO:0007669"/>
    <property type="project" value="UniProtKB-KW"/>
</dbReference>
<feature type="compositionally biased region" description="Basic and acidic residues" evidence="1">
    <location>
        <begin position="1"/>
        <end position="29"/>
    </location>
</feature>